<keyword evidence="1" id="KW-0812">Transmembrane</keyword>
<feature type="transmembrane region" description="Helical" evidence="1">
    <location>
        <begin position="14"/>
        <end position="31"/>
    </location>
</feature>
<sequence>MASLYQTAANVRKIILGFLVFSVILIGYDTYQRFQIQSKESGIKALSQRRFYMEPSRVFGEIEFITVPGISGVNYYPSTFTVESIYPAFPDVAYVYQLEKPRIRSNTTEDALEVARNLGFQDLSSQLDSEIYEWFSQDKAKRLTFDLGGKKWLLKTDYVNSLDAKSSKRVLNDITSYPPLIKNIIKRLNFGTFGLPDGKVDVKLSTMDPNGNFTEVSSSAQASYVHIFVKRSIPLADLKPASLQPERLPNEKVPTPVSGYVFKKDPRRGSINFVVSNDLRNLSKDFFELEFTDFNYLPQKGAYLIVTPSEAFTNLQLGRGSLVYVGPQNSDFFENYTNIKLLRVRFDARRTELGYYEPDSYVNNGYVIPIYIFRGTAEMEDGRLATVVFYIDAIKRI</sequence>
<accession>A0A3M0YYJ9</accession>
<keyword evidence="1" id="KW-0472">Membrane</keyword>
<dbReference type="Proteomes" id="UP000269410">
    <property type="component" value="Unassembled WGS sequence"/>
</dbReference>
<gene>
    <name evidence="2" type="ORF">D6810_01855</name>
</gene>
<keyword evidence="1" id="KW-1133">Transmembrane helix</keyword>
<evidence type="ECO:0000313" key="3">
    <source>
        <dbReference type="Proteomes" id="UP000269410"/>
    </source>
</evidence>
<dbReference type="EMBL" id="RFKV01000059">
    <property type="protein sequence ID" value="RMD77132.1"/>
    <property type="molecule type" value="Genomic_DNA"/>
</dbReference>
<evidence type="ECO:0000313" key="2">
    <source>
        <dbReference type="EMBL" id="RMD77132.1"/>
    </source>
</evidence>
<name>A0A3M0YYJ9_9BACT</name>
<evidence type="ECO:0000256" key="1">
    <source>
        <dbReference type="SAM" id="Phobius"/>
    </source>
</evidence>
<protein>
    <submittedName>
        <fullName evidence="2">Uncharacterized protein</fullName>
    </submittedName>
</protein>
<comment type="caution">
    <text evidence="2">The sequence shown here is derived from an EMBL/GenBank/DDBJ whole genome shotgun (WGS) entry which is preliminary data.</text>
</comment>
<organism evidence="2 3">
    <name type="scientific">Candidatus Dojkabacteria bacterium</name>
    <dbReference type="NCBI Taxonomy" id="2099670"/>
    <lineage>
        <taxon>Bacteria</taxon>
        <taxon>Candidatus Dojkabacteria</taxon>
    </lineage>
</organism>
<reference evidence="2 3" key="1">
    <citation type="submission" date="2018-10" db="EMBL/GenBank/DDBJ databases">
        <title>Thermophilic Lithotrophy and Phototrophy in an Intertidal, Iron-rich, Geothermal Spring.</title>
        <authorList>
            <person name="Ward L.M."/>
            <person name="Idei A."/>
            <person name="Nakagawa M."/>
            <person name="Ueno Y."/>
            <person name="Fischer W."/>
            <person name="Mcglynn S.E."/>
        </authorList>
    </citation>
    <scope>NUCLEOTIDE SEQUENCE [LARGE SCALE GENOMIC DNA]</scope>
    <source>
        <strain evidence="2">J137</strain>
    </source>
</reference>
<proteinExistence type="predicted"/>
<dbReference type="AlphaFoldDB" id="A0A3M0YYJ9"/>